<name>A0A1V4ITM0_9CLOT</name>
<dbReference type="EC" id="4.2.1.44" evidence="2"/>
<feature type="domain" description="Xylose isomerase-like TIM barrel" evidence="1">
    <location>
        <begin position="24"/>
        <end position="231"/>
    </location>
</feature>
<dbReference type="InterPro" id="IPR050312">
    <property type="entry name" value="IolE/XylAMocC-like"/>
</dbReference>
<dbReference type="Proteomes" id="UP000190080">
    <property type="component" value="Unassembled WGS sequence"/>
</dbReference>
<dbReference type="STRING" id="1450648.CLORY_13320"/>
<dbReference type="InterPro" id="IPR013022">
    <property type="entry name" value="Xyl_isomerase-like_TIM-brl"/>
</dbReference>
<dbReference type="RefSeq" id="WP_079422747.1">
    <property type="nucleotide sequence ID" value="NZ_MZGV01000010.1"/>
</dbReference>
<protein>
    <submittedName>
        <fullName evidence="2">Inosose dehydratase</fullName>
        <ecNumber evidence="2">4.2.1.44</ecNumber>
    </submittedName>
</protein>
<keyword evidence="2" id="KW-0456">Lyase</keyword>
<accession>A0A1V4ITM0</accession>
<proteinExistence type="predicted"/>
<reference evidence="2 3" key="1">
    <citation type="submission" date="2017-03" db="EMBL/GenBank/DDBJ databases">
        <title>Genome sequence of Clostridium oryzae DSM 28571.</title>
        <authorList>
            <person name="Poehlein A."/>
            <person name="Daniel R."/>
        </authorList>
    </citation>
    <scope>NUCLEOTIDE SEQUENCE [LARGE SCALE GENOMIC DNA]</scope>
    <source>
        <strain evidence="2 3">DSM 28571</strain>
    </source>
</reference>
<dbReference type="InterPro" id="IPR036237">
    <property type="entry name" value="Xyl_isomerase-like_sf"/>
</dbReference>
<comment type="caution">
    <text evidence="2">The sequence shown here is derived from an EMBL/GenBank/DDBJ whole genome shotgun (WGS) entry which is preliminary data.</text>
</comment>
<evidence type="ECO:0000313" key="3">
    <source>
        <dbReference type="Proteomes" id="UP000190080"/>
    </source>
</evidence>
<dbReference type="OrthoDB" id="9798407at2"/>
<dbReference type="EMBL" id="MZGV01000010">
    <property type="protein sequence ID" value="OPJ63249.1"/>
    <property type="molecule type" value="Genomic_DNA"/>
</dbReference>
<dbReference type="Gene3D" id="3.20.20.150">
    <property type="entry name" value="Divalent-metal-dependent TIM barrel enzymes"/>
    <property type="match status" value="1"/>
</dbReference>
<gene>
    <name evidence="2" type="primary">iolE_3</name>
    <name evidence="2" type="ORF">CLORY_13320</name>
</gene>
<dbReference type="SUPFAM" id="SSF51658">
    <property type="entry name" value="Xylose isomerase-like"/>
    <property type="match status" value="1"/>
</dbReference>
<dbReference type="GO" id="GO:0050114">
    <property type="term" value="F:myo-inosose-2 dehydratase activity"/>
    <property type="evidence" value="ECO:0007669"/>
    <property type="project" value="UniProtKB-EC"/>
</dbReference>
<sequence>MSLPIGLQLFSIKDETAKDFAGTLKKVAEIGYEGVEFAGYGGLKSHELKAVMQDLNLKACGSHVGLNELVNDLAAVIDYNLEIGNPYIICPWSELNNIKECEELALKLNTIGEKCKKEGLILGYHNHNHEFKQINSKYLLDILYEETKSEYVKAEIDTYWVEYSGVNAIEYMKKYTGRVELVHMKDMEIVNGEKRSTEIGNGIIDIKAIAAEAENIGVKWLIVEQEYFRGSTIESVKLGYENLKKLIRGER</sequence>
<organism evidence="2 3">
    <name type="scientific">Clostridium oryzae</name>
    <dbReference type="NCBI Taxonomy" id="1450648"/>
    <lineage>
        <taxon>Bacteria</taxon>
        <taxon>Bacillati</taxon>
        <taxon>Bacillota</taxon>
        <taxon>Clostridia</taxon>
        <taxon>Eubacteriales</taxon>
        <taxon>Clostridiaceae</taxon>
        <taxon>Clostridium</taxon>
    </lineage>
</organism>
<dbReference type="AlphaFoldDB" id="A0A1V4ITM0"/>
<dbReference type="PANTHER" id="PTHR12110">
    <property type="entry name" value="HYDROXYPYRUVATE ISOMERASE"/>
    <property type="match status" value="1"/>
</dbReference>
<keyword evidence="3" id="KW-1185">Reference proteome</keyword>
<evidence type="ECO:0000259" key="1">
    <source>
        <dbReference type="Pfam" id="PF01261"/>
    </source>
</evidence>
<dbReference type="Pfam" id="PF01261">
    <property type="entry name" value="AP_endonuc_2"/>
    <property type="match status" value="1"/>
</dbReference>
<evidence type="ECO:0000313" key="2">
    <source>
        <dbReference type="EMBL" id="OPJ63249.1"/>
    </source>
</evidence>
<dbReference type="PANTHER" id="PTHR12110:SF41">
    <property type="entry name" value="INOSOSE DEHYDRATASE"/>
    <property type="match status" value="1"/>
</dbReference>